<dbReference type="OrthoDB" id="9786493at2"/>
<evidence type="ECO:0000256" key="2">
    <source>
        <dbReference type="ARBA" id="ARBA00022692"/>
    </source>
</evidence>
<dbReference type="Proteomes" id="UP000233375">
    <property type="component" value="Unassembled WGS sequence"/>
</dbReference>
<feature type="transmembrane region" description="Helical" evidence="6">
    <location>
        <begin position="181"/>
        <end position="199"/>
    </location>
</feature>
<comment type="subcellular location">
    <subcellularLocation>
        <location evidence="1">Membrane</location>
        <topology evidence="1">Multi-pass membrane protein</topology>
    </subcellularLocation>
</comment>
<evidence type="ECO:0000256" key="5">
    <source>
        <dbReference type="ARBA" id="ARBA00049660"/>
    </source>
</evidence>
<feature type="transmembrane region" description="Helical" evidence="6">
    <location>
        <begin position="61"/>
        <end position="80"/>
    </location>
</feature>
<proteinExistence type="inferred from homology"/>
<dbReference type="PROSITE" id="PS01006">
    <property type="entry name" value="FORMATE_NITRITE_TP_2"/>
    <property type="match status" value="1"/>
</dbReference>
<feature type="transmembrane region" description="Helical" evidence="6">
    <location>
        <begin position="31"/>
        <end position="49"/>
    </location>
</feature>
<dbReference type="EMBL" id="PISE01000078">
    <property type="protein sequence ID" value="PKG21540.1"/>
    <property type="molecule type" value="Genomic_DNA"/>
</dbReference>
<keyword evidence="2 6" id="KW-0812">Transmembrane</keyword>
<feature type="transmembrane region" description="Helical" evidence="6">
    <location>
        <begin position="156"/>
        <end position="175"/>
    </location>
</feature>
<dbReference type="GO" id="GO:0005886">
    <property type="term" value="C:plasma membrane"/>
    <property type="evidence" value="ECO:0007669"/>
    <property type="project" value="TreeGrafter"/>
</dbReference>
<keyword evidence="4 6" id="KW-0472">Membrane</keyword>
<comment type="similarity">
    <text evidence="5">Belongs to the FNT transporter (TC 1.A.16) family.</text>
</comment>
<accession>A0A2N0YWB3</accession>
<evidence type="ECO:0000256" key="1">
    <source>
        <dbReference type="ARBA" id="ARBA00004141"/>
    </source>
</evidence>
<dbReference type="InterPro" id="IPR023271">
    <property type="entry name" value="Aquaporin-like"/>
</dbReference>
<organism evidence="7 8">
    <name type="scientific">Niallia nealsonii</name>
    <dbReference type="NCBI Taxonomy" id="115979"/>
    <lineage>
        <taxon>Bacteria</taxon>
        <taxon>Bacillati</taxon>
        <taxon>Bacillota</taxon>
        <taxon>Bacilli</taxon>
        <taxon>Bacillales</taxon>
        <taxon>Bacillaceae</taxon>
        <taxon>Niallia</taxon>
    </lineage>
</organism>
<dbReference type="GO" id="GO:0015499">
    <property type="term" value="F:formate transmembrane transporter activity"/>
    <property type="evidence" value="ECO:0007669"/>
    <property type="project" value="TreeGrafter"/>
</dbReference>
<sequence length="273" mass="30451">MEIQPVDKAIQYALKKKAVIDESFLQYFTKAILAGIYIGFAIIICYKLAQPFWDAHSPATYMITSLFFGIALVLISYGGGELFTGNTMAFAMSTLKGATTWKDALYNWAATYFGNLVGALFFAVLIYYTGLYHLPEKSTWLMEMANVKMSATTSELFVKGILCNWLVCLAIWLPMNIRGDVGKILTTILIVFGFMVSGYEHSIANMSLFSIALIVPHPNTITLYSALHNIIPVTLGNIVGGAFFVGVLNVYIFSDKKRKKNKHLTFQQKRIAK</sequence>
<evidence type="ECO:0000256" key="4">
    <source>
        <dbReference type="ARBA" id="ARBA00023136"/>
    </source>
</evidence>
<name>A0A2N0YWB3_9BACI</name>
<protein>
    <submittedName>
        <fullName evidence="7">Transporter</fullName>
    </submittedName>
</protein>
<evidence type="ECO:0000313" key="7">
    <source>
        <dbReference type="EMBL" id="PKG21540.1"/>
    </source>
</evidence>
<evidence type="ECO:0000256" key="3">
    <source>
        <dbReference type="ARBA" id="ARBA00022989"/>
    </source>
</evidence>
<gene>
    <name evidence="7" type="ORF">CWS01_21940</name>
</gene>
<dbReference type="Pfam" id="PF01226">
    <property type="entry name" value="Form_Nir_trans"/>
    <property type="match status" value="1"/>
</dbReference>
<feature type="transmembrane region" description="Helical" evidence="6">
    <location>
        <begin position="233"/>
        <end position="253"/>
    </location>
</feature>
<dbReference type="InterPro" id="IPR000292">
    <property type="entry name" value="For/NO2_transpt"/>
</dbReference>
<keyword evidence="3 6" id="KW-1133">Transmembrane helix</keyword>
<reference evidence="7 8" key="1">
    <citation type="journal article" date="2003" name="Int. J. Syst. Evol. Microbiol.">
        <title>Bacillus nealsonii sp. nov., isolated from a spacecraft-assembly facility, whose spores are gamma-radiation resistant.</title>
        <authorList>
            <person name="Venkateswaran K."/>
            <person name="Kempf M."/>
            <person name="Chen F."/>
            <person name="Satomi M."/>
            <person name="Nicholson W."/>
            <person name="Kern R."/>
        </authorList>
    </citation>
    <scope>NUCLEOTIDE SEQUENCE [LARGE SCALE GENOMIC DNA]</scope>
    <source>
        <strain evidence="7 8">FO-92</strain>
    </source>
</reference>
<dbReference type="PANTHER" id="PTHR30520">
    <property type="entry name" value="FORMATE TRANSPORTER-RELATED"/>
    <property type="match status" value="1"/>
</dbReference>
<dbReference type="PANTHER" id="PTHR30520:SF8">
    <property type="entry name" value="NITRITE TRANSPORTER NIRC"/>
    <property type="match status" value="1"/>
</dbReference>
<dbReference type="InterPro" id="IPR024002">
    <property type="entry name" value="For/NO2_transpt_CS"/>
</dbReference>
<evidence type="ECO:0000256" key="6">
    <source>
        <dbReference type="SAM" id="Phobius"/>
    </source>
</evidence>
<dbReference type="AlphaFoldDB" id="A0A2N0YWB3"/>
<dbReference type="Gene3D" id="1.20.1080.10">
    <property type="entry name" value="Glycerol uptake facilitator protein"/>
    <property type="match status" value="1"/>
</dbReference>
<keyword evidence="8" id="KW-1185">Reference proteome</keyword>
<dbReference type="RefSeq" id="WP_101179693.1">
    <property type="nucleotide sequence ID" value="NZ_PISE01000078.1"/>
</dbReference>
<feature type="transmembrane region" description="Helical" evidence="6">
    <location>
        <begin position="112"/>
        <end position="135"/>
    </location>
</feature>
<evidence type="ECO:0000313" key="8">
    <source>
        <dbReference type="Proteomes" id="UP000233375"/>
    </source>
</evidence>
<comment type="caution">
    <text evidence="7">The sequence shown here is derived from an EMBL/GenBank/DDBJ whole genome shotgun (WGS) entry which is preliminary data.</text>
</comment>